<dbReference type="GO" id="GO:0006782">
    <property type="term" value="P:protoporphyrinogen IX biosynthetic process"/>
    <property type="evidence" value="ECO:0007669"/>
    <property type="project" value="UniProtKB-UniRule"/>
</dbReference>
<evidence type="ECO:0000259" key="6">
    <source>
        <dbReference type="Pfam" id="PF03900"/>
    </source>
</evidence>
<keyword evidence="8" id="KW-1185">Reference proteome</keyword>
<comment type="function">
    <text evidence="4">Tetrapolymerization of the monopyrrole PBG into the hydroxymethylbilane pre-uroporphyrinogen in several discrete steps.</text>
</comment>
<comment type="miscellaneous">
    <text evidence="4">The porphobilinogen subunits are added to the dipyrromethane group.</text>
</comment>
<evidence type="ECO:0000313" key="7">
    <source>
        <dbReference type="EMBL" id="SCG84913.1"/>
    </source>
</evidence>
<dbReference type="PANTHER" id="PTHR11557">
    <property type="entry name" value="PORPHOBILINOGEN DEAMINASE"/>
    <property type="match status" value="1"/>
</dbReference>
<dbReference type="InterPro" id="IPR036803">
    <property type="entry name" value="Porphobilinogen_deaminase_C_sf"/>
</dbReference>
<evidence type="ECO:0000256" key="3">
    <source>
        <dbReference type="ARBA" id="ARBA00023244"/>
    </source>
</evidence>
<evidence type="ECO:0000256" key="2">
    <source>
        <dbReference type="ARBA" id="ARBA00022679"/>
    </source>
</evidence>
<dbReference type="Pfam" id="PF01379">
    <property type="entry name" value="Porphobil_deam"/>
    <property type="match status" value="1"/>
</dbReference>
<dbReference type="Proteomes" id="UP000094707">
    <property type="component" value="Chromosome I"/>
</dbReference>
<organism evidence="7 8">
    <name type="scientific">Methanobacterium congolense</name>
    <dbReference type="NCBI Taxonomy" id="118062"/>
    <lineage>
        <taxon>Archaea</taxon>
        <taxon>Methanobacteriati</taxon>
        <taxon>Methanobacteriota</taxon>
        <taxon>Methanomada group</taxon>
        <taxon>Methanobacteria</taxon>
        <taxon>Methanobacteriales</taxon>
        <taxon>Methanobacteriaceae</taxon>
        <taxon>Methanobacterium</taxon>
    </lineage>
</organism>
<dbReference type="GeneID" id="30411195"/>
<sequence length="290" mass="31905">MNVGTRGSSLAVVQTKSIISSLSKITDEEVNVNLIKTTGDKIKDSQLYNIDAKGIFTKELDTAVLDGAVDFAVHSFKDLPTELADGLEIVAVPRRESPREVLISKYSWDELPEGANIGTSSLRREAFCRYHKKKFNIKPIRGNIDTRIKKVIRGDYDATIMAEAGLNRLGLTEHINEIFSIEYFTPAAGQGALAVVARDDTDKRDVLRKLNHSQSESEVIAEKTVLQELGVGCQWPLGVSARTDGDVLNLQSILLTKEGEVLSKVNLQGSAAKPHELGVEVAKHMMEDYI</sequence>
<reference evidence="7 8" key="1">
    <citation type="submission" date="2016-08" db="EMBL/GenBank/DDBJ databases">
        <authorList>
            <person name="Seilhamer J.J."/>
        </authorList>
    </citation>
    <scope>NUCLEOTIDE SEQUENCE [LARGE SCALE GENOMIC DNA]</scope>
    <source>
        <strain evidence="7">Buetzberg</strain>
    </source>
</reference>
<dbReference type="AlphaFoldDB" id="A0A1D3L048"/>
<dbReference type="EMBL" id="LT607756">
    <property type="protein sequence ID" value="SCG84913.1"/>
    <property type="molecule type" value="Genomic_DNA"/>
</dbReference>
<comment type="cofactor">
    <cofactor evidence="4">
        <name>dipyrromethane</name>
        <dbReference type="ChEBI" id="CHEBI:60342"/>
    </cofactor>
    <text evidence="4">Binds 1 dipyrromethane group covalently.</text>
</comment>
<dbReference type="InterPro" id="IPR022417">
    <property type="entry name" value="Porphobilin_deaminase_N"/>
</dbReference>
<feature type="modified residue" description="S-(dipyrrolylmethanemethyl)cysteine" evidence="4">
    <location>
        <position position="233"/>
    </location>
</feature>
<name>A0A1D3L048_9EURY</name>
<gene>
    <name evidence="4 7" type="primary">hemC</name>
    <name evidence="7" type="ORF">MCBB_0332</name>
</gene>
<evidence type="ECO:0000259" key="5">
    <source>
        <dbReference type="Pfam" id="PF01379"/>
    </source>
</evidence>
<dbReference type="PRINTS" id="PR00151">
    <property type="entry name" value="PORPHBDMNASE"/>
</dbReference>
<dbReference type="NCBIfam" id="TIGR00212">
    <property type="entry name" value="hemC"/>
    <property type="match status" value="1"/>
</dbReference>
<dbReference type="SUPFAM" id="SSF53850">
    <property type="entry name" value="Periplasmic binding protein-like II"/>
    <property type="match status" value="1"/>
</dbReference>
<dbReference type="PATRIC" id="fig|129848.4.peg.336"/>
<evidence type="ECO:0000313" key="8">
    <source>
        <dbReference type="Proteomes" id="UP000094707"/>
    </source>
</evidence>
<dbReference type="EC" id="2.5.1.61" evidence="4"/>
<keyword evidence="3 4" id="KW-0627">Porphyrin biosynthesis</keyword>
<feature type="domain" description="Porphobilinogen deaminase N-terminal" evidence="5">
    <location>
        <begin position="2"/>
        <end position="202"/>
    </location>
</feature>
<dbReference type="RefSeq" id="WP_071905979.1">
    <property type="nucleotide sequence ID" value="NZ_LT607756.1"/>
</dbReference>
<dbReference type="InterPro" id="IPR000860">
    <property type="entry name" value="HemC"/>
</dbReference>
<dbReference type="PIRSF" id="PIRSF001438">
    <property type="entry name" value="4pyrrol_synth_OHMeBilane_synth"/>
    <property type="match status" value="1"/>
</dbReference>
<dbReference type="PANTHER" id="PTHR11557:SF0">
    <property type="entry name" value="PORPHOBILINOGEN DEAMINASE"/>
    <property type="match status" value="1"/>
</dbReference>
<dbReference type="STRING" id="118062.MCBB_0332"/>
<dbReference type="SUPFAM" id="SSF54782">
    <property type="entry name" value="Porphobilinogen deaminase (hydroxymethylbilane synthase), C-terminal domain"/>
    <property type="match status" value="1"/>
</dbReference>
<dbReference type="OrthoDB" id="8042at2157"/>
<dbReference type="GO" id="GO:0005737">
    <property type="term" value="C:cytoplasm"/>
    <property type="evidence" value="ECO:0007669"/>
    <property type="project" value="UniProtKB-UniRule"/>
</dbReference>
<comment type="catalytic activity">
    <reaction evidence="4">
        <text>4 porphobilinogen + H2O = hydroxymethylbilane + 4 NH4(+)</text>
        <dbReference type="Rhea" id="RHEA:13185"/>
        <dbReference type="ChEBI" id="CHEBI:15377"/>
        <dbReference type="ChEBI" id="CHEBI:28938"/>
        <dbReference type="ChEBI" id="CHEBI:57845"/>
        <dbReference type="ChEBI" id="CHEBI:58126"/>
        <dbReference type="EC" id="2.5.1.61"/>
    </reaction>
</comment>
<accession>A0A1D3L048</accession>
<dbReference type="Gene3D" id="3.30.160.40">
    <property type="entry name" value="Porphobilinogen deaminase, C-terminal domain"/>
    <property type="match status" value="1"/>
</dbReference>
<dbReference type="Pfam" id="PF03900">
    <property type="entry name" value="Porphobil_deamC"/>
    <property type="match status" value="1"/>
</dbReference>
<dbReference type="InterPro" id="IPR022418">
    <property type="entry name" value="Porphobilinogen_deaminase_C"/>
</dbReference>
<dbReference type="KEGG" id="mcub:MCBB_0332"/>
<evidence type="ECO:0000256" key="1">
    <source>
        <dbReference type="ARBA" id="ARBA00005638"/>
    </source>
</evidence>
<evidence type="ECO:0000256" key="4">
    <source>
        <dbReference type="HAMAP-Rule" id="MF_00260"/>
    </source>
</evidence>
<feature type="domain" description="Porphobilinogen deaminase C-terminal" evidence="6">
    <location>
        <begin position="218"/>
        <end position="286"/>
    </location>
</feature>
<comment type="similarity">
    <text evidence="1 4">Belongs to the HMBS family.</text>
</comment>
<dbReference type="GO" id="GO:0004418">
    <property type="term" value="F:hydroxymethylbilane synthase activity"/>
    <property type="evidence" value="ECO:0007669"/>
    <property type="project" value="UniProtKB-UniRule"/>
</dbReference>
<keyword evidence="2 4" id="KW-0808">Transferase</keyword>
<dbReference type="FunFam" id="3.40.190.10:FF:000005">
    <property type="entry name" value="Porphobilinogen deaminase"/>
    <property type="match status" value="1"/>
</dbReference>
<dbReference type="HAMAP" id="MF_00260">
    <property type="entry name" value="Porphobil_deam"/>
    <property type="match status" value="1"/>
</dbReference>
<proteinExistence type="inferred from homology"/>
<dbReference type="Gene3D" id="3.40.190.10">
    <property type="entry name" value="Periplasmic binding protein-like II"/>
    <property type="match status" value="2"/>
</dbReference>
<protein>
    <recommendedName>
        <fullName evidence="4">Probable porphobilinogen deaminase</fullName>
        <shortName evidence="4">PBG</shortName>
        <ecNumber evidence="4">2.5.1.61</ecNumber>
    </recommendedName>
    <alternativeName>
        <fullName evidence="4">Hydroxymethylbilane synthase</fullName>
        <shortName evidence="4">HMBS</shortName>
    </alternativeName>
    <alternativeName>
        <fullName evidence="4">Pre-uroporphyrinogen synthase</fullName>
    </alternativeName>
</protein>